<dbReference type="FunFam" id="3.30.70.270:FF:000001">
    <property type="entry name" value="Diguanylate cyclase domain protein"/>
    <property type="match status" value="1"/>
</dbReference>
<dbReference type="CDD" id="cd01949">
    <property type="entry name" value="GGDEF"/>
    <property type="match status" value="1"/>
</dbReference>
<dbReference type="NCBIfam" id="TIGR00254">
    <property type="entry name" value="GGDEF"/>
    <property type="match status" value="1"/>
</dbReference>
<dbReference type="Pfam" id="PF00990">
    <property type="entry name" value="GGDEF"/>
    <property type="match status" value="1"/>
</dbReference>
<dbReference type="GO" id="GO:0043709">
    <property type="term" value="P:cell adhesion involved in single-species biofilm formation"/>
    <property type="evidence" value="ECO:0007669"/>
    <property type="project" value="TreeGrafter"/>
</dbReference>
<reference evidence="6" key="1">
    <citation type="submission" date="2019-03" db="EMBL/GenBank/DDBJ databases">
        <title>Aquabacterium pictum sp.nov., the first bacteriochlorophyll a-containing freshwater bacterium in the genus Aquabacterium of the class Betaproteobacteria.</title>
        <authorList>
            <person name="Hirose S."/>
            <person name="Tank M."/>
            <person name="Hara E."/>
            <person name="Tamaki H."/>
            <person name="Takaichi S."/>
            <person name="Haruta S."/>
            <person name="Hanada S."/>
        </authorList>
    </citation>
    <scope>NUCLEOTIDE SEQUENCE [LARGE SCALE GENOMIC DNA]</scope>
    <source>
        <strain evidence="6">W35</strain>
    </source>
</reference>
<dbReference type="PANTHER" id="PTHR45138:SF9">
    <property type="entry name" value="DIGUANYLATE CYCLASE DGCM-RELATED"/>
    <property type="match status" value="1"/>
</dbReference>
<evidence type="ECO:0000313" key="5">
    <source>
        <dbReference type="EMBL" id="GCL61752.1"/>
    </source>
</evidence>
<evidence type="ECO:0000256" key="2">
    <source>
        <dbReference type="ARBA" id="ARBA00034247"/>
    </source>
</evidence>
<proteinExistence type="predicted"/>
<evidence type="ECO:0000259" key="4">
    <source>
        <dbReference type="PROSITE" id="PS50887"/>
    </source>
</evidence>
<keyword evidence="6" id="KW-1185">Reference proteome</keyword>
<dbReference type="InterPro" id="IPR043128">
    <property type="entry name" value="Rev_trsase/Diguanyl_cyclase"/>
</dbReference>
<dbReference type="InterPro" id="IPR000160">
    <property type="entry name" value="GGDEF_dom"/>
</dbReference>
<dbReference type="Gene3D" id="3.30.70.270">
    <property type="match status" value="1"/>
</dbReference>
<feature type="transmembrane region" description="Helical" evidence="3">
    <location>
        <begin position="25"/>
        <end position="46"/>
    </location>
</feature>
<evidence type="ECO:0000256" key="3">
    <source>
        <dbReference type="SAM" id="Phobius"/>
    </source>
</evidence>
<feature type="transmembrane region" description="Helical" evidence="3">
    <location>
        <begin position="102"/>
        <end position="117"/>
    </location>
</feature>
<sequence>MEFLARLYRALRVDDDALADHRDRIALILSAVSVVLLLPFTVNHLLADRLALGALIFAAQVMMGANAWALRRGRQAPVPFWLMTLGFMLAVCGSIERLGLNGTFWAFPAAFVSYFVLPRKQAMALSAAMTVVATALAWRALGMPVGVRFGATLVLTQVMINVVLNVVGDLQRALVQQTLTDPLTGAYNRRHLAQQLALLTRPGSDVQGMNALLAIDVDHFKAINDQHGHAAGDAVLVALVATVSARKRQSDMLFRTGGEEFVLLLPRTSAQDARQVAESLRARIAANPPLPGHPITVSIGVGVQRPQHSADQWLDAADQALYQAKHDGRNRVEISA</sequence>
<feature type="transmembrane region" description="Helical" evidence="3">
    <location>
        <begin position="124"/>
        <end position="141"/>
    </location>
</feature>
<dbReference type="EMBL" id="BJCL01000002">
    <property type="protein sequence ID" value="GCL61752.1"/>
    <property type="molecule type" value="Genomic_DNA"/>
</dbReference>
<dbReference type="SUPFAM" id="SSF55073">
    <property type="entry name" value="Nucleotide cyclase"/>
    <property type="match status" value="1"/>
</dbReference>
<dbReference type="GO" id="GO:1902201">
    <property type="term" value="P:negative regulation of bacterial-type flagellum-dependent cell motility"/>
    <property type="evidence" value="ECO:0007669"/>
    <property type="project" value="TreeGrafter"/>
</dbReference>
<evidence type="ECO:0000313" key="6">
    <source>
        <dbReference type="Proteomes" id="UP000301751"/>
    </source>
</evidence>
<keyword evidence="3" id="KW-1133">Transmembrane helix</keyword>
<accession>A0A480ANW2</accession>
<dbReference type="PROSITE" id="PS50887">
    <property type="entry name" value="GGDEF"/>
    <property type="match status" value="1"/>
</dbReference>
<dbReference type="PANTHER" id="PTHR45138">
    <property type="entry name" value="REGULATORY COMPONENTS OF SENSORY TRANSDUCTION SYSTEM"/>
    <property type="match status" value="1"/>
</dbReference>
<organism evidence="5 6">
    <name type="scientific">Pseudaquabacterium pictum</name>
    <dbReference type="NCBI Taxonomy" id="2315236"/>
    <lineage>
        <taxon>Bacteria</taxon>
        <taxon>Pseudomonadati</taxon>
        <taxon>Pseudomonadota</taxon>
        <taxon>Betaproteobacteria</taxon>
        <taxon>Burkholderiales</taxon>
        <taxon>Sphaerotilaceae</taxon>
        <taxon>Pseudaquabacterium</taxon>
    </lineage>
</organism>
<comment type="catalytic activity">
    <reaction evidence="2">
        <text>2 GTP = 3',3'-c-di-GMP + 2 diphosphate</text>
        <dbReference type="Rhea" id="RHEA:24898"/>
        <dbReference type="ChEBI" id="CHEBI:33019"/>
        <dbReference type="ChEBI" id="CHEBI:37565"/>
        <dbReference type="ChEBI" id="CHEBI:58805"/>
        <dbReference type="EC" id="2.7.7.65"/>
    </reaction>
</comment>
<dbReference type="GO" id="GO:0052621">
    <property type="term" value="F:diguanylate cyclase activity"/>
    <property type="evidence" value="ECO:0007669"/>
    <property type="project" value="UniProtKB-EC"/>
</dbReference>
<gene>
    <name evidence="5" type="ORF">AQPW35_08330</name>
</gene>
<comment type="caution">
    <text evidence="5">The sequence shown here is derived from an EMBL/GenBank/DDBJ whole genome shotgun (WGS) entry which is preliminary data.</text>
</comment>
<protein>
    <recommendedName>
        <fullName evidence="1">diguanylate cyclase</fullName>
        <ecNumber evidence="1">2.7.7.65</ecNumber>
    </recommendedName>
</protein>
<feature type="transmembrane region" description="Helical" evidence="3">
    <location>
        <begin position="147"/>
        <end position="167"/>
    </location>
</feature>
<name>A0A480ANW2_9BURK</name>
<dbReference type="SMART" id="SM00267">
    <property type="entry name" value="GGDEF"/>
    <property type="match status" value="1"/>
</dbReference>
<dbReference type="InterPro" id="IPR050469">
    <property type="entry name" value="Diguanylate_Cyclase"/>
</dbReference>
<feature type="transmembrane region" description="Helical" evidence="3">
    <location>
        <begin position="78"/>
        <end position="96"/>
    </location>
</feature>
<dbReference type="EC" id="2.7.7.65" evidence="1"/>
<keyword evidence="3" id="KW-0812">Transmembrane</keyword>
<keyword evidence="3" id="KW-0472">Membrane</keyword>
<dbReference type="GO" id="GO:0005886">
    <property type="term" value="C:plasma membrane"/>
    <property type="evidence" value="ECO:0007669"/>
    <property type="project" value="TreeGrafter"/>
</dbReference>
<evidence type="ECO:0000256" key="1">
    <source>
        <dbReference type="ARBA" id="ARBA00012528"/>
    </source>
</evidence>
<dbReference type="Proteomes" id="UP000301751">
    <property type="component" value="Unassembled WGS sequence"/>
</dbReference>
<dbReference type="AlphaFoldDB" id="A0A480ANW2"/>
<feature type="transmembrane region" description="Helical" evidence="3">
    <location>
        <begin position="52"/>
        <end position="71"/>
    </location>
</feature>
<dbReference type="InterPro" id="IPR029787">
    <property type="entry name" value="Nucleotide_cyclase"/>
</dbReference>
<feature type="domain" description="GGDEF" evidence="4">
    <location>
        <begin position="208"/>
        <end position="336"/>
    </location>
</feature>
<dbReference type="RefSeq" id="WP_162520688.1">
    <property type="nucleotide sequence ID" value="NZ_BJCL01000002.1"/>
</dbReference>